<evidence type="ECO:0000313" key="3">
    <source>
        <dbReference type="Proteomes" id="UP001438707"/>
    </source>
</evidence>
<sequence length="327" mass="35736">MPTTGITGLLSKLLCPFSFRDSPTAPGGRQSAAQLNRISPQQDPARELSSLVFTGISFEDLLQLELPHDLKVLSPCHLGVLHHLDGHHSGKVELEALMEFTSMARNHAYQAQGSHGMLLDSLAEFQAWSMQQLWHKVLLRPEGSSSFVAWMERILEQSDLAHQQDSARASRLRMPSLPAAKTDSQSRTTNGPDSAADGPTAEASLQTESGLASDASFGAAGNMDTQSDPQPTSRSDTSHGFQHWRQDCFRVDTVMALHGLLQAEVLQGISPQAFYELLQCASEEQGLAPLQDEVMDQLIPRPVIRGFLLSLAEGMRRVLTSICPSEE</sequence>
<reference evidence="2 3" key="1">
    <citation type="journal article" date="2024" name="Nat. Commun.">
        <title>Phylogenomics reveals the evolutionary origins of lichenization in chlorophyte algae.</title>
        <authorList>
            <person name="Puginier C."/>
            <person name="Libourel C."/>
            <person name="Otte J."/>
            <person name="Skaloud P."/>
            <person name="Haon M."/>
            <person name="Grisel S."/>
            <person name="Petersen M."/>
            <person name="Berrin J.G."/>
            <person name="Delaux P.M."/>
            <person name="Dal Grande F."/>
            <person name="Keller J."/>
        </authorList>
    </citation>
    <scope>NUCLEOTIDE SEQUENCE [LARGE SCALE GENOMIC DNA]</scope>
    <source>
        <strain evidence="2 3">SAG 2145</strain>
    </source>
</reference>
<comment type="caution">
    <text evidence="2">The sequence shown here is derived from an EMBL/GenBank/DDBJ whole genome shotgun (WGS) entry which is preliminary data.</text>
</comment>
<feature type="region of interest" description="Disordered" evidence="1">
    <location>
        <begin position="165"/>
        <end position="240"/>
    </location>
</feature>
<proteinExistence type="predicted"/>
<evidence type="ECO:0000256" key="1">
    <source>
        <dbReference type="SAM" id="MobiDB-lite"/>
    </source>
</evidence>
<accession>A0AAW1S266</accession>
<organism evidence="2 3">
    <name type="scientific">Apatococcus lobatus</name>
    <dbReference type="NCBI Taxonomy" id="904363"/>
    <lineage>
        <taxon>Eukaryota</taxon>
        <taxon>Viridiplantae</taxon>
        <taxon>Chlorophyta</taxon>
        <taxon>core chlorophytes</taxon>
        <taxon>Trebouxiophyceae</taxon>
        <taxon>Chlorellales</taxon>
        <taxon>Chlorellaceae</taxon>
        <taxon>Apatococcus</taxon>
    </lineage>
</organism>
<dbReference type="Proteomes" id="UP001438707">
    <property type="component" value="Unassembled WGS sequence"/>
</dbReference>
<keyword evidence="3" id="KW-1185">Reference proteome</keyword>
<evidence type="ECO:0000313" key="2">
    <source>
        <dbReference type="EMBL" id="KAK9840465.1"/>
    </source>
</evidence>
<protein>
    <submittedName>
        <fullName evidence="2">Uncharacterized protein</fullName>
    </submittedName>
</protein>
<dbReference type="EMBL" id="JALJOS010000004">
    <property type="protein sequence ID" value="KAK9840465.1"/>
    <property type="molecule type" value="Genomic_DNA"/>
</dbReference>
<feature type="compositionally biased region" description="Polar residues" evidence="1">
    <location>
        <begin position="223"/>
        <end position="240"/>
    </location>
</feature>
<gene>
    <name evidence="2" type="ORF">WJX74_010219</name>
</gene>
<feature type="compositionally biased region" description="Polar residues" evidence="1">
    <location>
        <begin position="182"/>
        <end position="192"/>
    </location>
</feature>
<dbReference type="AlphaFoldDB" id="A0AAW1S266"/>
<name>A0AAW1S266_9CHLO</name>